<dbReference type="InterPro" id="IPR027417">
    <property type="entry name" value="P-loop_NTPase"/>
</dbReference>
<evidence type="ECO:0000256" key="4">
    <source>
        <dbReference type="SAM" id="Coils"/>
    </source>
</evidence>
<comment type="caution">
    <text evidence="6">The sequence shown here is derived from an EMBL/GenBank/DDBJ whole genome shotgun (WGS) entry which is preliminary data.</text>
</comment>
<dbReference type="Pfam" id="PF13558">
    <property type="entry name" value="SbcC_Walker_B"/>
    <property type="match status" value="1"/>
</dbReference>
<evidence type="ECO:0000256" key="2">
    <source>
        <dbReference type="ARBA" id="ARBA00011322"/>
    </source>
</evidence>
<feature type="domain" description="Rad50/SbcC-type AAA" evidence="5">
    <location>
        <begin position="6"/>
        <end position="218"/>
    </location>
</feature>
<evidence type="ECO:0000259" key="5">
    <source>
        <dbReference type="Pfam" id="PF13476"/>
    </source>
</evidence>
<evidence type="ECO:0000256" key="3">
    <source>
        <dbReference type="ARBA" id="ARBA00013368"/>
    </source>
</evidence>
<protein>
    <recommendedName>
        <fullName evidence="3">Nuclease SbcCD subunit C</fullName>
    </recommendedName>
</protein>
<dbReference type="Pfam" id="PF13476">
    <property type="entry name" value="AAA_23"/>
    <property type="match status" value="1"/>
</dbReference>
<feature type="coiled-coil region" evidence="4">
    <location>
        <begin position="244"/>
        <end position="352"/>
    </location>
</feature>
<dbReference type="Proteomes" id="UP000657931">
    <property type="component" value="Unassembled WGS sequence"/>
</dbReference>
<feature type="coiled-coil region" evidence="4">
    <location>
        <begin position="773"/>
        <end position="867"/>
    </location>
</feature>
<dbReference type="SUPFAM" id="SSF52540">
    <property type="entry name" value="P-loop containing nucleoside triphosphate hydrolases"/>
    <property type="match status" value="2"/>
</dbReference>
<evidence type="ECO:0000256" key="1">
    <source>
        <dbReference type="ARBA" id="ARBA00006930"/>
    </source>
</evidence>
<dbReference type="PANTHER" id="PTHR32114:SF2">
    <property type="entry name" value="ABC TRANSPORTER ABCH.3"/>
    <property type="match status" value="1"/>
</dbReference>
<dbReference type="Gene3D" id="3.40.50.300">
    <property type="entry name" value="P-loop containing nucleotide triphosphate hydrolases"/>
    <property type="match status" value="2"/>
</dbReference>
<feature type="coiled-coil region" evidence="4">
    <location>
        <begin position="183"/>
        <end position="217"/>
    </location>
</feature>
<name>A0ABR8QM47_9BACI</name>
<dbReference type="EMBL" id="JACSQT010000002">
    <property type="protein sequence ID" value="MBD7936574.1"/>
    <property type="molecule type" value="Genomic_DNA"/>
</dbReference>
<organism evidence="6 7">
    <name type="scientific">Cytobacillus stercorigallinarum</name>
    <dbReference type="NCBI Taxonomy" id="2762240"/>
    <lineage>
        <taxon>Bacteria</taxon>
        <taxon>Bacillati</taxon>
        <taxon>Bacillota</taxon>
        <taxon>Bacilli</taxon>
        <taxon>Bacillales</taxon>
        <taxon>Bacillaceae</taxon>
        <taxon>Cytobacillus</taxon>
    </lineage>
</organism>
<accession>A0ABR8QM47</accession>
<keyword evidence="7" id="KW-1185">Reference proteome</keyword>
<gene>
    <name evidence="6" type="ORF">H9655_06005</name>
</gene>
<evidence type="ECO:0000313" key="7">
    <source>
        <dbReference type="Proteomes" id="UP000657931"/>
    </source>
</evidence>
<feature type="coiled-coil region" evidence="4">
    <location>
        <begin position="411"/>
        <end position="448"/>
    </location>
</feature>
<dbReference type="InterPro" id="IPR038729">
    <property type="entry name" value="Rad50/SbcC_AAA"/>
</dbReference>
<feature type="coiled-coil region" evidence="4">
    <location>
        <begin position="692"/>
        <end position="733"/>
    </location>
</feature>
<feature type="coiled-coil region" evidence="4">
    <location>
        <begin position="605"/>
        <end position="656"/>
    </location>
</feature>
<keyword evidence="4" id="KW-0175">Coiled coil</keyword>
<dbReference type="PANTHER" id="PTHR32114">
    <property type="entry name" value="ABC TRANSPORTER ABCH.3"/>
    <property type="match status" value="1"/>
</dbReference>
<reference evidence="6 7" key="1">
    <citation type="submission" date="2020-08" db="EMBL/GenBank/DDBJ databases">
        <title>A Genomic Blueprint of the Chicken Gut Microbiome.</title>
        <authorList>
            <person name="Gilroy R."/>
            <person name="Ravi A."/>
            <person name="Getino M."/>
            <person name="Pursley I."/>
            <person name="Horton D.L."/>
            <person name="Alikhan N.-F."/>
            <person name="Baker D."/>
            <person name="Gharbi K."/>
            <person name="Hall N."/>
            <person name="Watson M."/>
            <person name="Adriaenssens E.M."/>
            <person name="Foster-Nyarko E."/>
            <person name="Jarju S."/>
            <person name="Secka A."/>
            <person name="Antonio M."/>
            <person name="Oren A."/>
            <person name="Chaudhuri R."/>
            <person name="La Ragione R.M."/>
            <person name="Hildebrand F."/>
            <person name="Pallen M.J."/>
        </authorList>
    </citation>
    <scope>NUCLEOTIDE SEQUENCE [LARGE SCALE GENOMIC DNA]</scope>
    <source>
        <strain evidence="6 7">Sa5YUA1</strain>
    </source>
</reference>
<comment type="subunit">
    <text evidence="2">Heterodimer of SbcC and SbcD.</text>
</comment>
<comment type="similarity">
    <text evidence="1">Belongs to the SMC family. SbcC subfamily.</text>
</comment>
<evidence type="ECO:0000313" key="6">
    <source>
        <dbReference type="EMBL" id="MBD7936574.1"/>
    </source>
</evidence>
<proteinExistence type="inferred from homology"/>
<sequence>MKPQLLIMQAFGPYAGKEKIDFTQLGGRSMFVISGKTGAGKTTIFDGITFAIYGKASGEDRMGADLRSQFAEEELITEVSLTFTIKEKQFYIVRSPQQLKKKKRGDGFTTVGAKAELYSIAKDGTQQQLAANVRDVDEKIKEIMLIDSNQFRQILMIPQGEFRKLLTSDSKEKEVILQKLFHTEIYKRIEERLKDEAAELRKNVEAKIEQKQRTAQQIHAVMNQELQRILDEDQFQSINHHQFVKLLSEELALMEEKIIDWSKKIKELENTSLEYQQKKIEGNRLIEQFTLKERLTERYEQLKDNEKIMSKKEKDLSSAYKAAVLFEQEQHCHRLKKEINHISEQMQSVQSEEKIQQERLLYANKALEKELLREKERETVESEWLSLKNLHDDIQIFADTEQKVSFLDHAMTSKKNEIEKNQQKLDHLQQELKKVKAEKLELEKSQEHMLSIEQHLHQLKYESKQIQSLIQLESELVIEKETYKEKDKYLQNAIARLNDSKSLQDELEKKLIEGQASILARQLQQGEPCLVCGSTHHPSIANGHETIPTEEDLNAAKHQVLDIEKEKIAAEQAYYQVQSKLEFIEKSIAKLLREIQSEHLPLLTLENAKEVLAEVEENERKKMQRKNQLEKEKSRLKECQEKIIVLEEEEIQYAEKTATLNQSILDLNNEYIKHHTSLQRLIKIIPEDLRSLPQYKMALQNKQEQLQTLKEQLKFAEEQKEKVTKQLTILKSRYETFTQQYDHLQGQLDQERTDFVNRMHEQGFQSYSEYANAQISEELREQIAQEIRSYREEFRSVNDRLNELTNQLRDVMKPDLEQIELKLNELVDKIQFENEQYNQLMYKKRDNEKAYTLLESIHEEIAGLEERYRLIGHLSDISKGQNTYRLTFERFVLAAFLDDILIQANLRLYKMTNGRYELTRKTDRSKGNVQSGLELLVFDQYTGQERHVKTLSGGESFKASLALALGLADVVQSHAGGVSMETMFIDEGFGTLDPESLEQAIESLIEIQSSGRLVGIISHVPELKERMDARLEVESSKGGSTTKFIFTT</sequence>
<dbReference type="RefSeq" id="WP_191811956.1">
    <property type="nucleotide sequence ID" value="NZ_JACSQT010000002.1"/>
</dbReference>